<keyword evidence="2" id="KW-0378">Hydrolase</keyword>
<keyword evidence="2" id="KW-0255">Endonuclease</keyword>
<keyword evidence="2" id="KW-0540">Nuclease</keyword>
<evidence type="ECO:0000313" key="3">
    <source>
        <dbReference type="Proteomes" id="UP001597351"/>
    </source>
</evidence>
<organism evidence="2 3">
    <name type="scientific">Nocardioides aestuarii</name>
    <dbReference type="NCBI Taxonomy" id="252231"/>
    <lineage>
        <taxon>Bacteria</taxon>
        <taxon>Bacillati</taxon>
        <taxon>Actinomycetota</taxon>
        <taxon>Actinomycetes</taxon>
        <taxon>Propionibacteriales</taxon>
        <taxon>Nocardioidaceae</taxon>
        <taxon>Nocardioides</taxon>
    </lineage>
</organism>
<protein>
    <submittedName>
        <fullName evidence="2">HNH endonuclease signature motif containing protein</fullName>
    </submittedName>
</protein>
<dbReference type="GO" id="GO:0004519">
    <property type="term" value="F:endonuclease activity"/>
    <property type="evidence" value="ECO:0007669"/>
    <property type="project" value="UniProtKB-KW"/>
</dbReference>
<dbReference type="Proteomes" id="UP001597351">
    <property type="component" value="Unassembled WGS sequence"/>
</dbReference>
<evidence type="ECO:0000313" key="2">
    <source>
        <dbReference type="EMBL" id="MFD1948228.1"/>
    </source>
</evidence>
<dbReference type="InterPro" id="IPR003615">
    <property type="entry name" value="HNH_nuc"/>
</dbReference>
<dbReference type="CDD" id="cd00085">
    <property type="entry name" value="HNHc"/>
    <property type="match status" value="1"/>
</dbReference>
<dbReference type="RefSeq" id="WP_343920077.1">
    <property type="nucleotide sequence ID" value="NZ_BAAAJT010000002.1"/>
</dbReference>
<sequence>MFDTLADADTGAATAADVLARAASERSAADAAEARLLQQAAVWADLHPPESIHHAATFGHAVPGSEHEVPIAGAGCPLVAEFCIAELAAALAMSTTAGKRLIGHALELRHRLPRLWATVHSGQVPAWRARRVAEATIHADLTPAGATFVDQMVTPFAHAVGIAQLDRIIAEALQRYGTHSPSPDPEGGDRVHDSRFVQIDPPLDPYGGTALLRGELDPADALDLEAALATGAAALKDLGSQASLDVRRSMALGDLARRQNSLDYDHDEESAGFEARSARTSTTGRYVVLRVGLAAAVTGEGPGSTVEFDRLATLDQGQLQVLLDQVKSWCAATHTAVTVQPVLDLAARIRSRGYQPSAFLREQVIERDRTCVFPWCSRPARGCQLDHIEPYDPDPDADADADGPSGTHTDNLACLCTFHHRLKTHGGWTYRMLSPGEYEWTSPHGHHYLRDHTGTRQQPRP</sequence>
<gene>
    <name evidence="2" type="ORF">ACFSDE_15605</name>
</gene>
<dbReference type="EMBL" id="JBHUGD010000003">
    <property type="protein sequence ID" value="MFD1948228.1"/>
    <property type="molecule type" value="Genomic_DNA"/>
</dbReference>
<evidence type="ECO:0000259" key="1">
    <source>
        <dbReference type="SMART" id="SM00507"/>
    </source>
</evidence>
<proteinExistence type="predicted"/>
<reference evidence="3" key="1">
    <citation type="journal article" date="2019" name="Int. J. Syst. Evol. Microbiol.">
        <title>The Global Catalogue of Microorganisms (GCM) 10K type strain sequencing project: providing services to taxonomists for standard genome sequencing and annotation.</title>
        <authorList>
            <consortium name="The Broad Institute Genomics Platform"/>
            <consortium name="The Broad Institute Genome Sequencing Center for Infectious Disease"/>
            <person name="Wu L."/>
            <person name="Ma J."/>
        </authorList>
    </citation>
    <scope>NUCLEOTIDE SEQUENCE [LARGE SCALE GENOMIC DNA]</scope>
    <source>
        <strain evidence="3">CGMCC 1.12477</strain>
    </source>
</reference>
<name>A0ABW4TQJ3_9ACTN</name>
<comment type="caution">
    <text evidence="2">The sequence shown here is derived from an EMBL/GenBank/DDBJ whole genome shotgun (WGS) entry which is preliminary data.</text>
</comment>
<accession>A0ABW4TQJ3</accession>
<feature type="domain" description="HNH nuclease" evidence="1">
    <location>
        <begin position="359"/>
        <end position="421"/>
    </location>
</feature>
<keyword evidence="3" id="KW-1185">Reference proteome</keyword>
<dbReference type="SMART" id="SM00507">
    <property type="entry name" value="HNHc"/>
    <property type="match status" value="1"/>
</dbReference>